<evidence type="ECO:0000259" key="9">
    <source>
        <dbReference type="Pfam" id="PF02838"/>
    </source>
</evidence>
<evidence type="ECO:0000313" key="11">
    <source>
        <dbReference type="Proteomes" id="UP001438707"/>
    </source>
</evidence>
<sequence>MQDFVHADDVCVVTWDIAWVPLASDGPMLWPELTVVPAQAAAASLAAHRITSQKIRAASRFLSKIRATAIVKAELVLTPLQAALVGLTAFWNGISSRLLTVRQWLDRLLGALMRFRTRVTWHLLRQAARSPEVEEPIKALTRRLMRHCLQEAVQKRQAAEYLNRRLEAAPTKLARLHGRSASACADIFKRLHTARPSVLSRYEETLCTLCMRVQKHGRSMAAAKLADSAPKDCRCTSAEVAPSSCTYLPASQSGRLSAAMGIIPAPLRVRQVEGNFRLPELVTVGHQDHESRATADYLVDYFQERLQLDSSAELAAAPEGGQIVSLRLSHDLPNLVELPHNSEAYELRIQPEGISISALKPHGLFNGVQSLLQLLPATPPADEVLLECTEIVDGPRFTWRGALLDVGRHYFSVPFILKFLDSLALHKINKFHWHLTEDQGWRLEVKAYPKLTSFGSIRIRGDHKYGGFYTQDEVREVVKYAAERFIEVVPEIELPGHCGAALACYPELSCTGQVKHVPAQWGIHEDVYCAGKDSTFKFLETVLGEVMDLFPSSYIHIGGDECPKVRWQKCPRCQERIKEEGLMDEYHLQSWFISRISKFLYARKKHMIGWDEILEGGIPHDAVVMSWRGILGGIRAAQEGHQVIMTPTSNCYFDYRQSLRSDEPGAWYAMLPLEMVYAFDPIPPEPDEAVPMSRDSQDSLGDGDSKPTSNGGSTAAPHLPPEWVLDRKDASNILGGQACVWTEYISDEATAEYMTFPRLSALAECVWSAPHRHDWEDFVARLKTHVRFFEAMELEYRPVG</sequence>
<dbReference type="GO" id="GO:0030203">
    <property type="term" value="P:glycosaminoglycan metabolic process"/>
    <property type="evidence" value="ECO:0007669"/>
    <property type="project" value="TreeGrafter"/>
</dbReference>
<evidence type="ECO:0000256" key="6">
    <source>
        <dbReference type="PIRSR" id="PIRSR625705-1"/>
    </source>
</evidence>
<dbReference type="GO" id="GO:0016020">
    <property type="term" value="C:membrane"/>
    <property type="evidence" value="ECO:0007669"/>
    <property type="project" value="TreeGrafter"/>
</dbReference>
<dbReference type="CDD" id="cd06563">
    <property type="entry name" value="GH20_chitobiase-like"/>
    <property type="match status" value="1"/>
</dbReference>
<dbReference type="SUPFAM" id="SSF51445">
    <property type="entry name" value="(Trans)glycosidases"/>
    <property type="match status" value="1"/>
</dbReference>
<dbReference type="AlphaFoldDB" id="A0AAW1RW78"/>
<evidence type="ECO:0000256" key="3">
    <source>
        <dbReference type="ARBA" id="ARBA00012663"/>
    </source>
</evidence>
<dbReference type="InterPro" id="IPR025705">
    <property type="entry name" value="Beta_hexosaminidase_sua/sub"/>
</dbReference>
<evidence type="ECO:0000256" key="1">
    <source>
        <dbReference type="ARBA" id="ARBA00001231"/>
    </source>
</evidence>
<dbReference type="Gene3D" id="3.30.379.10">
    <property type="entry name" value="Chitobiase/beta-hexosaminidase domain 2-like"/>
    <property type="match status" value="1"/>
</dbReference>
<feature type="region of interest" description="Disordered" evidence="7">
    <location>
        <begin position="686"/>
        <end position="720"/>
    </location>
</feature>
<dbReference type="GO" id="GO:0005975">
    <property type="term" value="P:carbohydrate metabolic process"/>
    <property type="evidence" value="ECO:0007669"/>
    <property type="project" value="InterPro"/>
</dbReference>
<dbReference type="PANTHER" id="PTHR22600:SF57">
    <property type="entry name" value="BETA-N-ACETYLHEXOSAMINIDASE"/>
    <property type="match status" value="1"/>
</dbReference>
<name>A0AAW1RW78_9CHLO</name>
<dbReference type="EMBL" id="JALJOS010000006">
    <property type="protein sequence ID" value="KAK9837633.1"/>
    <property type="molecule type" value="Genomic_DNA"/>
</dbReference>
<evidence type="ECO:0000256" key="7">
    <source>
        <dbReference type="SAM" id="MobiDB-lite"/>
    </source>
</evidence>
<evidence type="ECO:0000256" key="4">
    <source>
        <dbReference type="ARBA" id="ARBA00022801"/>
    </source>
</evidence>
<dbReference type="EC" id="3.2.1.52" evidence="3"/>
<dbReference type="InterPro" id="IPR015882">
    <property type="entry name" value="HEX_bac_N"/>
</dbReference>
<dbReference type="GO" id="GO:0004563">
    <property type="term" value="F:beta-N-acetylhexosaminidase activity"/>
    <property type="evidence" value="ECO:0007669"/>
    <property type="project" value="UniProtKB-EC"/>
</dbReference>
<dbReference type="Pfam" id="PF00728">
    <property type="entry name" value="Glyco_hydro_20"/>
    <property type="match status" value="1"/>
</dbReference>
<comment type="similarity">
    <text evidence="2">Belongs to the glycosyl hydrolase 20 family.</text>
</comment>
<reference evidence="10 11" key="1">
    <citation type="journal article" date="2024" name="Nat. Commun.">
        <title>Phylogenomics reveals the evolutionary origins of lichenization in chlorophyte algae.</title>
        <authorList>
            <person name="Puginier C."/>
            <person name="Libourel C."/>
            <person name="Otte J."/>
            <person name="Skaloud P."/>
            <person name="Haon M."/>
            <person name="Grisel S."/>
            <person name="Petersen M."/>
            <person name="Berrin J.G."/>
            <person name="Delaux P.M."/>
            <person name="Dal Grande F."/>
            <person name="Keller J."/>
        </authorList>
    </citation>
    <scope>NUCLEOTIDE SEQUENCE [LARGE SCALE GENOMIC DNA]</scope>
    <source>
        <strain evidence="10 11">SAG 2145</strain>
    </source>
</reference>
<organism evidence="10 11">
    <name type="scientific">Apatococcus lobatus</name>
    <dbReference type="NCBI Taxonomy" id="904363"/>
    <lineage>
        <taxon>Eukaryota</taxon>
        <taxon>Viridiplantae</taxon>
        <taxon>Chlorophyta</taxon>
        <taxon>core chlorophytes</taxon>
        <taxon>Trebouxiophyceae</taxon>
        <taxon>Chlorellales</taxon>
        <taxon>Chlorellaceae</taxon>
        <taxon>Apatococcus</taxon>
    </lineage>
</organism>
<feature type="domain" description="Glycoside hydrolase family 20 catalytic" evidence="8">
    <location>
        <begin position="397"/>
        <end position="769"/>
    </location>
</feature>
<dbReference type="Proteomes" id="UP001438707">
    <property type="component" value="Unassembled WGS sequence"/>
</dbReference>
<comment type="caution">
    <text evidence="10">The sequence shown here is derived from an EMBL/GenBank/DDBJ whole genome shotgun (WGS) entry which is preliminary data.</text>
</comment>
<dbReference type="SUPFAM" id="SSF55545">
    <property type="entry name" value="beta-N-acetylhexosaminidase-like domain"/>
    <property type="match status" value="1"/>
</dbReference>
<proteinExistence type="inferred from homology"/>
<keyword evidence="5" id="KW-0326">Glycosidase</keyword>
<evidence type="ECO:0000313" key="10">
    <source>
        <dbReference type="EMBL" id="KAK9837633.1"/>
    </source>
</evidence>
<protein>
    <recommendedName>
        <fullName evidence="3">beta-N-acetylhexosaminidase</fullName>
        <ecNumber evidence="3">3.2.1.52</ecNumber>
    </recommendedName>
</protein>
<dbReference type="Gene3D" id="3.20.20.80">
    <property type="entry name" value="Glycosidases"/>
    <property type="match status" value="1"/>
</dbReference>
<keyword evidence="4" id="KW-0378">Hydrolase</keyword>
<gene>
    <name evidence="10" type="ORF">WJX74_001756</name>
</gene>
<dbReference type="PANTHER" id="PTHR22600">
    <property type="entry name" value="BETA-HEXOSAMINIDASE"/>
    <property type="match status" value="1"/>
</dbReference>
<evidence type="ECO:0000256" key="2">
    <source>
        <dbReference type="ARBA" id="ARBA00006285"/>
    </source>
</evidence>
<keyword evidence="11" id="KW-1185">Reference proteome</keyword>
<feature type="active site" description="Proton donor" evidence="6">
    <location>
        <position position="561"/>
    </location>
</feature>
<evidence type="ECO:0000256" key="5">
    <source>
        <dbReference type="ARBA" id="ARBA00023295"/>
    </source>
</evidence>
<comment type="catalytic activity">
    <reaction evidence="1">
        <text>Hydrolysis of terminal non-reducing N-acetyl-D-hexosamine residues in N-acetyl-beta-D-hexosaminides.</text>
        <dbReference type="EC" id="3.2.1.52"/>
    </reaction>
</comment>
<dbReference type="InterPro" id="IPR015883">
    <property type="entry name" value="Glyco_hydro_20_cat"/>
</dbReference>
<dbReference type="InterPro" id="IPR029018">
    <property type="entry name" value="Hex-like_dom2"/>
</dbReference>
<dbReference type="InterPro" id="IPR017853">
    <property type="entry name" value="GH"/>
</dbReference>
<evidence type="ECO:0000259" key="8">
    <source>
        <dbReference type="Pfam" id="PF00728"/>
    </source>
</evidence>
<dbReference type="PRINTS" id="PR00738">
    <property type="entry name" value="GLHYDRLASE20"/>
</dbReference>
<feature type="domain" description="Beta-hexosaminidase bacterial type N-terminal" evidence="9">
    <location>
        <begin position="260"/>
        <end position="393"/>
    </location>
</feature>
<dbReference type="Pfam" id="PF02838">
    <property type="entry name" value="Glyco_hydro_20b"/>
    <property type="match status" value="1"/>
</dbReference>
<accession>A0AAW1RW78</accession>